<dbReference type="Proteomes" id="UP001314205">
    <property type="component" value="Unassembled WGS sequence"/>
</dbReference>
<proteinExistence type="predicted"/>
<reference evidence="1 2" key="1">
    <citation type="submission" date="2023-11" db="EMBL/GenBank/DDBJ databases">
        <authorList>
            <person name="Hedman E."/>
            <person name="Englund M."/>
            <person name="Stromberg M."/>
            <person name="Nyberg Akerstrom W."/>
            <person name="Nylinder S."/>
            <person name="Jareborg N."/>
            <person name="Kallberg Y."/>
            <person name="Kronander E."/>
        </authorList>
    </citation>
    <scope>NUCLEOTIDE SEQUENCE [LARGE SCALE GENOMIC DNA]</scope>
</reference>
<name>A0AAV1LYJ7_9NEOP</name>
<dbReference type="AlphaFoldDB" id="A0AAV1LYJ7"/>
<sequence length="101" mass="11317">MMSTLKNILTIVESSHDRSWQNALDDIQLSLNSTTHRVTKESLLELLVGKVPRPLSLMAVDDHGIEIDLEELRGRAEKLMHKDVNKAKVTSFAAGDYDSLD</sequence>
<comment type="caution">
    <text evidence="1">The sequence shown here is derived from an EMBL/GenBank/DDBJ whole genome shotgun (WGS) entry which is preliminary data.</text>
</comment>
<organism evidence="1 2">
    <name type="scientific">Parnassius mnemosyne</name>
    <name type="common">clouded apollo</name>
    <dbReference type="NCBI Taxonomy" id="213953"/>
    <lineage>
        <taxon>Eukaryota</taxon>
        <taxon>Metazoa</taxon>
        <taxon>Ecdysozoa</taxon>
        <taxon>Arthropoda</taxon>
        <taxon>Hexapoda</taxon>
        <taxon>Insecta</taxon>
        <taxon>Pterygota</taxon>
        <taxon>Neoptera</taxon>
        <taxon>Endopterygota</taxon>
        <taxon>Lepidoptera</taxon>
        <taxon>Glossata</taxon>
        <taxon>Ditrysia</taxon>
        <taxon>Papilionoidea</taxon>
        <taxon>Papilionidae</taxon>
        <taxon>Parnassiinae</taxon>
        <taxon>Parnassini</taxon>
        <taxon>Parnassius</taxon>
        <taxon>Driopa</taxon>
    </lineage>
</organism>
<dbReference type="InterPro" id="IPR036397">
    <property type="entry name" value="RNaseH_sf"/>
</dbReference>
<dbReference type="GO" id="GO:0003676">
    <property type="term" value="F:nucleic acid binding"/>
    <property type="evidence" value="ECO:0007669"/>
    <property type="project" value="InterPro"/>
</dbReference>
<evidence type="ECO:0000313" key="2">
    <source>
        <dbReference type="Proteomes" id="UP001314205"/>
    </source>
</evidence>
<keyword evidence="2" id="KW-1185">Reference proteome</keyword>
<evidence type="ECO:0000313" key="1">
    <source>
        <dbReference type="EMBL" id="CAK1599239.1"/>
    </source>
</evidence>
<protein>
    <submittedName>
        <fullName evidence="1">Uncharacterized protein</fullName>
    </submittedName>
</protein>
<dbReference type="EMBL" id="CAVLGL010000115">
    <property type="protein sequence ID" value="CAK1599239.1"/>
    <property type="molecule type" value="Genomic_DNA"/>
</dbReference>
<dbReference type="Gene3D" id="3.30.420.10">
    <property type="entry name" value="Ribonuclease H-like superfamily/Ribonuclease H"/>
    <property type="match status" value="1"/>
</dbReference>
<gene>
    <name evidence="1" type="ORF">PARMNEM_LOCUS18137</name>
</gene>
<accession>A0AAV1LYJ7</accession>